<feature type="transmembrane region" description="Helical" evidence="1">
    <location>
        <begin position="47"/>
        <end position="74"/>
    </location>
</feature>
<dbReference type="SUPFAM" id="SSF55073">
    <property type="entry name" value="Nucleotide cyclase"/>
    <property type="match status" value="1"/>
</dbReference>
<dbReference type="RefSeq" id="WP_085424923.1">
    <property type="nucleotide sequence ID" value="NZ_FXAF01000011.1"/>
</dbReference>
<evidence type="ECO:0000313" key="6">
    <source>
        <dbReference type="Proteomes" id="UP000192903"/>
    </source>
</evidence>
<feature type="domain" description="MHYT" evidence="4">
    <location>
        <begin position="12"/>
        <end position="199"/>
    </location>
</feature>
<dbReference type="OrthoDB" id="9814202at2"/>
<sequence length="683" mass="73785">MFRVLSCIFIEHDLRYIGCAVLACVAGAVMTVRLFSRVRRGGGVEKVIWLLLAGFIGGATTWTTHFLAMLGYLGGGQAGYEPALTFSSFAVAVATATAGFGIAAYGGRSVIVEAGGAVVGLGIAAMHYTGMAAYQAQGVIYWDRGYVIASLVFAAFFGALTTNRVVRPTTHFCKYFSILAMILAIVTTHFTAMGAVNVVLDPRIVMPDEIVPPIVLGFGVLSLMLILLALTAATYLIDARTTKAAVEQYRRLSLHDPLTGLSNRAAFNEQLAELAARPVDLSARVAVLSMDLNRFKEINDVHGHAAGDEVLRTIGGRLAQVAGEGEFIARVGGDEFVAVKQMHFKRSDALSLANRMLAEICKPVEWNGNTLSVGSSVGIAFYPGEAKTADDLVAQADVAMYRAKQSGDNAICIYDSSMDQAARERNALTMDMRSGLAAGQFELYYQHQNDTFTGQVVGFEVLLRWNHPTRGLILPGEFIPIAERTGFINELGEWVLRTACAEAVTWRNPLGIAVNVASQQLADPKFPLKVRNILNETGLGSDRLELEITESGIIADHQRALQTIRHLKNLGVKIAMDDYGTGYSSLSTLMSFPFDKIKIDRTFIDGLAINAQSAAIVRSTLILASSLDIPVLAEGVETDEHIAFLRKEGCMQVQGYLFGRPGPRENIEHIVNGKIGPEVAKVA</sequence>
<feature type="domain" description="GGDEF" evidence="3">
    <location>
        <begin position="283"/>
        <end position="416"/>
    </location>
</feature>
<dbReference type="InterPro" id="IPR035919">
    <property type="entry name" value="EAL_sf"/>
</dbReference>
<evidence type="ECO:0000313" key="5">
    <source>
        <dbReference type="EMBL" id="SMF74041.1"/>
    </source>
</evidence>
<evidence type="ECO:0000259" key="3">
    <source>
        <dbReference type="PROSITE" id="PS50887"/>
    </source>
</evidence>
<dbReference type="CDD" id="cd01949">
    <property type="entry name" value="GGDEF"/>
    <property type="match status" value="1"/>
</dbReference>
<dbReference type="SMART" id="SM00052">
    <property type="entry name" value="EAL"/>
    <property type="match status" value="1"/>
</dbReference>
<dbReference type="PROSITE" id="PS50883">
    <property type="entry name" value="EAL"/>
    <property type="match status" value="1"/>
</dbReference>
<dbReference type="Proteomes" id="UP000192903">
    <property type="component" value="Unassembled WGS sequence"/>
</dbReference>
<keyword evidence="1" id="KW-1133">Transmembrane helix</keyword>
<dbReference type="InterPro" id="IPR001633">
    <property type="entry name" value="EAL_dom"/>
</dbReference>
<dbReference type="AlphaFoldDB" id="A0A1X7GST8"/>
<dbReference type="PROSITE" id="PS50924">
    <property type="entry name" value="MHYT"/>
    <property type="match status" value="1"/>
</dbReference>
<dbReference type="NCBIfam" id="TIGR00254">
    <property type="entry name" value="GGDEF"/>
    <property type="match status" value="1"/>
</dbReference>
<dbReference type="Gene3D" id="3.30.70.270">
    <property type="match status" value="1"/>
</dbReference>
<dbReference type="Gene3D" id="3.20.20.450">
    <property type="entry name" value="EAL domain"/>
    <property type="match status" value="1"/>
</dbReference>
<dbReference type="STRING" id="464029.SAMN02982989_4338"/>
<feature type="transmembrane region" description="Helical" evidence="1">
    <location>
        <begin position="114"/>
        <end position="134"/>
    </location>
</feature>
<dbReference type="Pfam" id="PF03707">
    <property type="entry name" value="MHYT"/>
    <property type="match status" value="2"/>
</dbReference>
<dbReference type="InterPro" id="IPR052155">
    <property type="entry name" value="Biofilm_reg_signaling"/>
</dbReference>
<dbReference type="SUPFAM" id="SSF141868">
    <property type="entry name" value="EAL domain-like"/>
    <property type="match status" value="1"/>
</dbReference>
<dbReference type="PROSITE" id="PS50887">
    <property type="entry name" value="GGDEF"/>
    <property type="match status" value="1"/>
</dbReference>
<dbReference type="PANTHER" id="PTHR44757:SF2">
    <property type="entry name" value="BIOFILM ARCHITECTURE MAINTENANCE PROTEIN MBAA"/>
    <property type="match status" value="1"/>
</dbReference>
<feature type="transmembrane region" description="Helical" evidence="1">
    <location>
        <begin position="178"/>
        <end position="198"/>
    </location>
</feature>
<keyword evidence="1" id="KW-0812">Transmembrane</keyword>
<evidence type="ECO:0000256" key="1">
    <source>
        <dbReference type="PROSITE-ProRule" id="PRU00244"/>
    </source>
</evidence>
<keyword evidence="6" id="KW-1185">Reference proteome</keyword>
<feature type="transmembrane region" description="Helical" evidence="1">
    <location>
        <begin position="210"/>
        <end position="237"/>
    </location>
</feature>
<proteinExistence type="predicted"/>
<accession>A0A1X7GST8</accession>
<dbReference type="InterPro" id="IPR000160">
    <property type="entry name" value="GGDEF_dom"/>
</dbReference>
<dbReference type="GO" id="GO:0016020">
    <property type="term" value="C:membrane"/>
    <property type="evidence" value="ECO:0007669"/>
    <property type="project" value="UniProtKB-UniRule"/>
</dbReference>
<dbReference type="Pfam" id="PF00990">
    <property type="entry name" value="GGDEF"/>
    <property type="match status" value="1"/>
</dbReference>
<keyword evidence="1" id="KW-0472">Membrane</keyword>
<feature type="transmembrane region" description="Helical" evidence="1">
    <location>
        <begin position="14"/>
        <end position="35"/>
    </location>
</feature>
<dbReference type="InterPro" id="IPR043128">
    <property type="entry name" value="Rev_trsase/Diguanyl_cyclase"/>
</dbReference>
<dbReference type="PANTHER" id="PTHR44757">
    <property type="entry name" value="DIGUANYLATE CYCLASE DGCP"/>
    <property type="match status" value="1"/>
</dbReference>
<evidence type="ECO:0000259" key="2">
    <source>
        <dbReference type="PROSITE" id="PS50883"/>
    </source>
</evidence>
<dbReference type="InterPro" id="IPR005330">
    <property type="entry name" value="MHYT_dom"/>
</dbReference>
<gene>
    <name evidence="5" type="ORF">SAMN02982989_4338</name>
</gene>
<dbReference type="Pfam" id="PF00563">
    <property type="entry name" value="EAL"/>
    <property type="match status" value="1"/>
</dbReference>
<name>A0A1X7GST8_9HYPH</name>
<dbReference type="SMART" id="SM00267">
    <property type="entry name" value="GGDEF"/>
    <property type="match status" value="1"/>
</dbReference>
<evidence type="ECO:0000259" key="4">
    <source>
        <dbReference type="PROSITE" id="PS50924"/>
    </source>
</evidence>
<protein>
    <submittedName>
        <fullName evidence="5">Diguanylate cyclase (GGDEF) domain-containing protein</fullName>
    </submittedName>
</protein>
<dbReference type="InterPro" id="IPR029787">
    <property type="entry name" value="Nucleotide_cyclase"/>
</dbReference>
<feature type="transmembrane region" description="Helical" evidence="1">
    <location>
        <begin position="146"/>
        <end position="166"/>
    </location>
</feature>
<dbReference type="EMBL" id="FXAF01000011">
    <property type="protein sequence ID" value="SMF74041.1"/>
    <property type="molecule type" value="Genomic_DNA"/>
</dbReference>
<organism evidence="5 6">
    <name type="scientific">Xaviernesmea oryzae</name>
    <dbReference type="NCBI Taxonomy" id="464029"/>
    <lineage>
        <taxon>Bacteria</taxon>
        <taxon>Pseudomonadati</taxon>
        <taxon>Pseudomonadota</taxon>
        <taxon>Alphaproteobacteria</taxon>
        <taxon>Hyphomicrobiales</taxon>
        <taxon>Rhizobiaceae</taxon>
        <taxon>Rhizobium/Agrobacterium group</taxon>
        <taxon>Xaviernesmea</taxon>
    </lineage>
</organism>
<reference evidence="6" key="1">
    <citation type="submission" date="2017-04" db="EMBL/GenBank/DDBJ databases">
        <authorList>
            <person name="Varghese N."/>
            <person name="Submissions S."/>
        </authorList>
    </citation>
    <scope>NUCLEOTIDE SEQUENCE [LARGE SCALE GENOMIC DNA]</scope>
    <source>
        <strain evidence="6">B4P</strain>
    </source>
</reference>
<feature type="transmembrane region" description="Helical" evidence="1">
    <location>
        <begin position="86"/>
        <end position="107"/>
    </location>
</feature>
<dbReference type="CDD" id="cd01948">
    <property type="entry name" value="EAL"/>
    <property type="match status" value="1"/>
</dbReference>
<feature type="domain" description="EAL" evidence="2">
    <location>
        <begin position="425"/>
        <end position="675"/>
    </location>
</feature>